<organism evidence="10 11">
    <name type="scientific">Actinidia rufa</name>
    <dbReference type="NCBI Taxonomy" id="165716"/>
    <lineage>
        <taxon>Eukaryota</taxon>
        <taxon>Viridiplantae</taxon>
        <taxon>Streptophyta</taxon>
        <taxon>Embryophyta</taxon>
        <taxon>Tracheophyta</taxon>
        <taxon>Spermatophyta</taxon>
        <taxon>Magnoliopsida</taxon>
        <taxon>eudicotyledons</taxon>
        <taxon>Gunneridae</taxon>
        <taxon>Pentapetalae</taxon>
        <taxon>asterids</taxon>
        <taxon>Ericales</taxon>
        <taxon>Actinidiaceae</taxon>
        <taxon>Actinidia</taxon>
    </lineage>
</organism>
<keyword evidence="8" id="KW-0732">Signal</keyword>
<evidence type="ECO:0000256" key="3">
    <source>
        <dbReference type="ARBA" id="ARBA00023125"/>
    </source>
</evidence>
<dbReference type="PANTHER" id="PTHR47075:SF9">
    <property type="entry name" value="TRANSCRIPTION FACTOR BHLH47"/>
    <property type="match status" value="1"/>
</dbReference>
<comment type="subcellular location">
    <subcellularLocation>
        <location evidence="1">Nucleus</location>
    </subcellularLocation>
</comment>
<evidence type="ECO:0000256" key="1">
    <source>
        <dbReference type="ARBA" id="ARBA00004123"/>
    </source>
</evidence>
<dbReference type="PANTHER" id="PTHR47075">
    <property type="entry name" value="TRANSCRIPTION FACTOR BHLH47"/>
    <property type="match status" value="1"/>
</dbReference>
<dbReference type="Pfam" id="PF23177">
    <property type="entry name" value="bHLH_IRO3"/>
    <property type="match status" value="1"/>
</dbReference>
<dbReference type="OrthoDB" id="1931098at2759"/>
<evidence type="ECO:0000256" key="7">
    <source>
        <dbReference type="SAM" id="Phobius"/>
    </source>
</evidence>
<dbReference type="Pfam" id="PF03134">
    <property type="entry name" value="TB2_DP1_HVA22"/>
    <property type="match status" value="1"/>
</dbReference>
<evidence type="ECO:0000259" key="9">
    <source>
        <dbReference type="PROSITE" id="PS50888"/>
    </source>
</evidence>
<keyword evidence="2" id="KW-0805">Transcription regulation</keyword>
<dbReference type="AlphaFoldDB" id="A0A7J0FY65"/>
<feature type="coiled-coil region" evidence="6">
    <location>
        <begin position="121"/>
        <end position="169"/>
    </location>
</feature>
<dbReference type="InterPro" id="IPR004345">
    <property type="entry name" value="TB2_DP1_HVA22"/>
</dbReference>
<dbReference type="GO" id="GO:0005634">
    <property type="term" value="C:nucleus"/>
    <property type="evidence" value="ECO:0007669"/>
    <property type="project" value="UniProtKB-SubCell"/>
</dbReference>
<keyword evidence="11" id="KW-1185">Reference proteome</keyword>
<dbReference type="Gene3D" id="4.10.280.10">
    <property type="entry name" value="Helix-loop-helix DNA-binding domain"/>
    <property type="match status" value="1"/>
</dbReference>
<keyword evidence="7" id="KW-0472">Membrane</keyword>
<evidence type="ECO:0000256" key="5">
    <source>
        <dbReference type="ARBA" id="ARBA00023242"/>
    </source>
</evidence>
<keyword evidence="3" id="KW-0238">DNA-binding</keyword>
<protein>
    <submittedName>
        <fullName evidence="10">HVA22 homologue A</fullName>
    </submittedName>
</protein>
<feature type="chain" id="PRO_5029725447" evidence="8">
    <location>
        <begin position="21"/>
        <end position="427"/>
    </location>
</feature>
<gene>
    <name evidence="10" type="ORF">Acr_16g0002470</name>
</gene>
<dbReference type="InterPro" id="IPR057075">
    <property type="entry name" value="bHLH_IRO3"/>
</dbReference>
<proteinExistence type="predicted"/>
<keyword evidence="7" id="KW-1133">Transmembrane helix</keyword>
<feature type="domain" description="BHLH" evidence="9">
    <location>
        <begin position="74"/>
        <end position="124"/>
    </location>
</feature>
<keyword evidence="6" id="KW-0175">Coiled coil</keyword>
<evidence type="ECO:0000313" key="11">
    <source>
        <dbReference type="Proteomes" id="UP000585474"/>
    </source>
</evidence>
<dbReference type="GO" id="GO:0003677">
    <property type="term" value="F:DNA binding"/>
    <property type="evidence" value="ECO:0007669"/>
    <property type="project" value="UniProtKB-KW"/>
</dbReference>
<reference evidence="10 11" key="1">
    <citation type="submission" date="2019-07" db="EMBL/GenBank/DDBJ databases">
        <title>De Novo Assembly of kiwifruit Actinidia rufa.</title>
        <authorList>
            <person name="Sugita-Konishi S."/>
            <person name="Sato K."/>
            <person name="Mori E."/>
            <person name="Abe Y."/>
            <person name="Kisaki G."/>
            <person name="Hamano K."/>
            <person name="Suezawa K."/>
            <person name="Otani M."/>
            <person name="Fukuda T."/>
            <person name="Manabe T."/>
            <person name="Gomi K."/>
            <person name="Tabuchi M."/>
            <person name="Akimitsu K."/>
            <person name="Kataoka I."/>
        </authorList>
    </citation>
    <scope>NUCLEOTIDE SEQUENCE [LARGE SCALE GENOMIC DNA]</scope>
    <source>
        <strain evidence="11">cv. Fuchu</strain>
    </source>
</reference>
<keyword evidence="5" id="KW-0539">Nucleus</keyword>
<name>A0A7J0FY65_9ERIC</name>
<evidence type="ECO:0000256" key="2">
    <source>
        <dbReference type="ARBA" id="ARBA00023015"/>
    </source>
</evidence>
<dbReference type="GO" id="GO:0046983">
    <property type="term" value="F:protein dimerization activity"/>
    <property type="evidence" value="ECO:0007669"/>
    <property type="project" value="InterPro"/>
</dbReference>
<keyword evidence="7" id="KW-0812">Transmembrane</keyword>
<dbReference type="PROSITE" id="PS50888">
    <property type="entry name" value="BHLH"/>
    <property type="match status" value="1"/>
</dbReference>
<dbReference type="InterPro" id="IPR036638">
    <property type="entry name" value="HLH_DNA-bd_sf"/>
</dbReference>
<sequence length="427" mass="49370">MAFSKIVSLLWPVLVPLGVGWPPSLSVIQVLNWLWSTPGTMEEILALLHLPIASKCPSCLLWSHSGKKNQGKVPKRIHKSEREKLKREHLNELFLTLANSLGPSQQNNGKASILGETTRFLKEMHTQIECLKRENATLLSESQYLTIEKNELQDENAALEAQIGKLRIEIDERVVHSKPDLNVPPQEEPTSHFLVEPVLQQAPYVNPVYVIPVRSDLPAYPEHDAIQLARRPTSNKLSVPQENPQQSLSSSSFCKQFSDQKQPTSSETESELWELELEPEPSSRYASIRAIETKSPEDDRQWLTYWILYSMITLFELTFSKLIEWILIWSYAKLIITCWLVMPYFSGASYVYEHFIRPFYVNPQTVNIWYIPRKKDVFSKPDDIITAAEKYIAENGPEAFEELINKTDREAKYRSSNYTFFEDDYRY</sequence>
<evidence type="ECO:0000256" key="6">
    <source>
        <dbReference type="SAM" id="Coils"/>
    </source>
</evidence>
<feature type="signal peptide" evidence="8">
    <location>
        <begin position="1"/>
        <end position="20"/>
    </location>
</feature>
<evidence type="ECO:0000256" key="4">
    <source>
        <dbReference type="ARBA" id="ARBA00023163"/>
    </source>
</evidence>
<evidence type="ECO:0000313" key="10">
    <source>
        <dbReference type="EMBL" id="GFZ03623.1"/>
    </source>
</evidence>
<dbReference type="SUPFAM" id="SSF47459">
    <property type="entry name" value="HLH, helix-loop-helix DNA-binding domain"/>
    <property type="match status" value="1"/>
</dbReference>
<accession>A0A7J0FY65</accession>
<dbReference type="InterPro" id="IPR011598">
    <property type="entry name" value="bHLH_dom"/>
</dbReference>
<dbReference type="EMBL" id="BJWL01000016">
    <property type="protein sequence ID" value="GFZ03623.1"/>
    <property type="molecule type" value="Genomic_DNA"/>
</dbReference>
<keyword evidence="4" id="KW-0804">Transcription</keyword>
<feature type="transmembrane region" description="Helical" evidence="7">
    <location>
        <begin position="331"/>
        <end position="352"/>
    </location>
</feature>
<evidence type="ECO:0000256" key="8">
    <source>
        <dbReference type="SAM" id="SignalP"/>
    </source>
</evidence>
<comment type="caution">
    <text evidence="10">The sequence shown here is derived from an EMBL/GenBank/DDBJ whole genome shotgun (WGS) entry which is preliminary data.</text>
</comment>
<dbReference type="Proteomes" id="UP000585474">
    <property type="component" value="Unassembled WGS sequence"/>
</dbReference>